<reference evidence="8" key="3">
    <citation type="submission" date="2025-09" db="UniProtKB">
        <authorList>
            <consortium name="Ensembl"/>
        </authorList>
    </citation>
    <scope>IDENTIFICATION</scope>
</reference>
<evidence type="ECO:0000256" key="2">
    <source>
        <dbReference type="ARBA" id="ARBA00022525"/>
    </source>
</evidence>
<evidence type="ECO:0000256" key="6">
    <source>
        <dbReference type="PROSITE-ProRule" id="PRU00076"/>
    </source>
</evidence>
<dbReference type="Gene3D" id="2.10.25.10">
    <property type="entry name" value="Laminin"/>
    <property type="match status" value="1"/>
</dbReference>
<accession>A0A4W5RT32</accession>
<dbReference type="PROSITE" id="PS01186">
    <property type="entry name" value="EGF_2"/>
    <property type="match status" value="1"/>
</dbReference>
<dbReference type="InterPro" id="IPR000152">
    <property type="entry name" value="EGF-type_Asp/Asn_hydroxyl_site"/>
</dbReference>
<feature type="domain" description="EGF-like" evidence="7">
    <location>
        <begin position="8"/>
        <end position="48"/>
    </location>
</feature>
<dbReference type="PROSITE" id="PS50026">
    <property type="entry name" value="EGF_3"/>
    <property type="match status" value="1"/>
</dbReference>
<keyword evidence="2" id="KW-0964">Secreted</keyword>
<keyword evidence="6" id="KW-0245">EGF-like domain</keyword>
<proteinExistence type="predicted"/>
<evidence type="ECO:0000256" key="1">
    <source>
        <dbReference type="ARBA" id="ARBA00004613"/>
    </source>
</evidence>
<evidence type="ECO:0000313" key="9">
    <source>
        <dbReference type="Proteomes" id="UP000314982"/>
    </source>
</evidence>
<name>A0A4W5RT32_9TELE</name>
<dbReference type="Proteomes" id="UP000314982">
    <property type="component" value="Unassembled WGS sequence"/>
</dbReference>
<dbReference type="AlphaFoldDB" id="A0A4W5RT32"/>
<dbReference type="SUPFAM" id="SSF57196">
    <property type="entry name" value="EGF/Laminin"/>
    <property type="match status" value="1"/>
</dbReference>
<evidence type="ECO:0000256" key="5">
    <source>
        <dbReference type="ARBA" id="ARBA00023180"/>
    </source>
</evidence>
<reference evidence="8" key="2">
    <citation type="submission" date="2025-08" db="UniProtKB">
        <authorList>
            <consortium name="Ensembl"/>
        </authorList>
    </citation>
    <scope>IDENTIFICATION</scope>
</reference>
<dbReference type="Ensembl" id="ENSHHUT00000091980.1">
    <property type="protein sequence ID" value="ENSHHUP00000089213.1"/>
    <property type="gene ID" value="ENSHHUG00000051518.1"/>
</dbReference>
<evidence type="ECO:0000313" key="8">
    <source>
        <dbReference type="Ensembl" id="ENSHHUP00000089213.1"/>
    </source>
</evidence>
<dbReference type="GO" id="GO:0005509">
    <property type="term" value="F:calcium ion binding"/>
    <property type="evidence" value="ECO:0007669"/>
    <property type="project" value="InterPro"/>
</dbReference>
<dbReference type="SMART" id="SM00181">
    <property type="entry name" value="EGF"/>
    <property type="match status" value="1"/>
</dbReference>
<dbReference type="PROSITE" id="PS00010">
    <property type="entry name" value="ASX_HYDROXYL"/>
    <property type="match status" value="1"/>
</dbReference>
<organism evidence="8 9">
    <name type="scientific">Hucho hucho</name>
    <name type="common">huchen</name>
    <dbReference type="NCBI Taxonomy" id="62062"/>
    <lineage>
        <taxon>Eukaryota</taxon>
        <taxon>Metazoa</taxon>
        <taxon>Chordata</taxon>
        <taxon>Craniata</taxon>
        <taxon>Vertebrata</taxon>
        <taxon>Euteleostomi</taxon>
        <taxon>Actinopterygii</taxon>
        <taxon>Neopterygii</taxon>
        <taxon>Teleostei</taxon>
        <taxon>Protacanthopterygii</taxon>
        <taxon>Salmoniformes</taxon>
        <taxon>Salmonidae</taxon>
        <taxon>Salmoninae</taxon>
        <taxon>Hucho</taxon>
    </lineage>
</organism>
<dbReference type="PROSITE" id="PS01187">
    <property type="entry name" value="EGF_CA"/>
    <property type="match status" value="1"/>
</dbReference>
<keyword evidence="9" id="KW-1185">Reference proteome</keyword>
<comment type="subcellular location">
    <subcellularLocation>
        <location evidence="1">Secreted</location>
    </subcellularLocation>
</comment>
<dbReference type="PANTHER" id="PTHR47333">
    <property type="entry name" value="VON WILLEBRAND FACTOR C AND EGF DOMAIN-CONTAINING PROTEIN"/>
    <property type="match status" value="1"/>
</dbReference>
<dbReference type="STRING" id="62062.ENSHHUP00000089213"/>
<sequence length="69" mass="7762">MDSVCCVDVDDCLAANGGCDHTCQNTAGSFQCFCRQGFRLDEDRRSCELHIQQDVGGRVSWTSIQEMRR</sequence>
<dbReference type="InterPro" id="IPR000742">
    <property type="entry name" value="EGF"/>
</dbReference>
<keyword evidence="4" id="KW-1015">Disulfide bond</keyword>
<evidence type="ECO:0000259" key="7">
    <source>
        <dbReference type="PROSITE" id="PS50026"/>
    </source>
</evidence>
<dbReference type="GeneTree" id="ENSGT00970000197920"/>
<dbReference type="InterPro" id="IPR052080">
    <property type="entry name" value="vWF_C/EGF_Fibrillin"/>
</dbReference>
<evidence type="ECO:0000256" key="4">
    <source>
        <dbReference type="ARBA" id="ARBA00023157"/>
    </source>
</evidence>
<keyword evidence="3" id="KW-0732">Signal</keyword>
<protein>
    <recommendedName>
        <fullName evidence="7">EGF-like domain-containing protein</fullName>
    </recommendedName>
</protein>
<keyword evidence="5" id="KW-0325">Glycoprotein</keyword>
<dbReference type="SMART" id="SM00179">
    <property type="entry name" value="EGF_CA"/>
    <property type="match status" value="1"/>
</dbReference>
<dbReference type="Pfam" id="PF14670">
    <property type="entry name" value="FXa_inhibition"/>
    <property type="match status" value="1"/>
</dbReference>
<reference evidence="9" key="1">
    <citation type="submission" date="2018-06" db="EMBL/GenBank/DDBJ databases">
        <title>Genome assembly of Danube salmon.</title>
        <authorList>
            <person name="Macqueen D.J."/>
            <person name="Gundappa M.K."/>
        </authorList>
    </citation>
    <scope>NUCLEOTIDE SEQUENCE [LARGE SCALE GENOMIC DNA]</scope>
</reference>
<comment type="caution">
    <text evidence="6">Lacks conserved residue(s) required for the propagation of feature annotation.</text>
</comment>
<dbReference type="InterPro" id="IPR001881">
    <property type="entry name" value="EGF-like_Ca-bd_dom"/>
</dbReference>
<dbReference type="InterPro" id="IPR018097">
    <property type="entry name" value="EGF_Ca-bd_CS"/>
</dbReference>
<evidence type="ECO:0000256" key="3">
    <source>
        <dbReference type="ARBA" id="ARBA00022729"/>
    </source>
</evidence>
<dbReference type="GO" id="GO:0005576">
    <property type="term" value="C:extracellular region"/>
    <property type="evidence" value="ECO:0007669"/>
    <property type="project" value="UniProtKB-SubCell"/>
</dbReference>
<dbReference type="PANTHER" id="PTHR47333:SF4">
    <property type="entry name" value="EGF-LIKE DOMAIN-CONTAINING PROTEIN"/>
    <property type="match status" value="1"/>
</dbReference>